<feature type="domain" description="RNA polymerase Rpb1" evidence="1">
    <location>
        <begin position="38"/>
        <end position="64"/>
    </location>
</feature>
<comment type="caution">
    <text evidence="2">The sequence shown here is derived from an EMBL/GenBank/DDBJ whole genome shotgun (WGS) entry which is preliminary data.</text>
</comment>
<dbReference type="Pfam" id="PF04998">
    <property type="entry name" value="RNA_pol_Rpb1_5"/>
    <property type="match status" value="1"/>
</dbReference>
<protein>
    <recommendedName>
        <fullName evidence="1">RNA polymerase Rpb1 domain-containing protein</fullName>
    </recommendedName>
</protein>
<reference evidence="2" key="1">
    <citation type="journal article" date="2014" name="Front. Microbiol.">
        <title>High frequency of phylogenetically diverse reductive dehalogenase-homologous genes in deep subseafloor sedimentary metagenomes.</title>
        <authorList>
            <person name="Kawai M."/>
            <person name="Futagami T."/>
            <person name="Toyoda A."/>
            <person name="Takaki Y."/>
            <person name="Nishi S."/>
            <person name="Hori S."/>
            <person name="Arai W."/>
            <person name="Tsubouchi T."/>
            <person name="Morono Y."/>
            <person name="Uchiyama I."/>
            <person name="Ito T."/>
            <person name="Fujiyama A."/>
            <person name="Inagaki F."/>
            <person name="Takami H."/>
        </authorList>
    </citation>
    <scope>NUCLEOTIDE SEQUENCE</scope>
    <source>
        <strain evidence="2">Expedition CK06-06</strain>
    </source>
</reference>
<evidence type="ECO:0000259" key="1">
    <source>
        <dbReference type="Pfam" id="PF04998"/>
    </source>
</evidence>
<dbReference type="GO" id="GO:0006351">
    <property type="term" value="P:DNA-templated transcription"/>
    <property type="evidence" value="ECO:0007669"/>
    <property type="project" value="InterPro"/>
</dbReference>
<organism evidence="2">
    <name type="scientific">marine sediment metagenome</name>
    <dbReference type="NCBI Taxonomy" id="412755"/>
    <lineage>
        <taxon>unclassified sequences</taxon>
        <taxon>metagenomes</taxon>
        <taxon>ecological metagenomes</taxon>
    </lineage>
</organism>
<sequence length="83" mass="8880">MREPLSVPDSIVEELRKELKGKRIRKDQLEEIITEIVNSYEFAQIDPGSAVGTVAAQSIGEPGTVNISAISLGTPTSRANSAV</sequence>
<evidence type="ECO:0000313" key="2">
    <source>
        <dbReference type="EMBL" id="GAH27432.1"/>
    </source>
</evidence>
<dbReference type="EMBL" id="BARU01003786">
    <property type="protein sequence ID" value="GAH27432.1"/>
    <property type="molecule type" value="Genomic_DNA"/>
</dbReference>
<feature type="non-terminal residue" evidence="2">
    <location>
        <position position="83"/>
    </location>
</feature>
<dbReference type="InterPro" id="IPR007081">
    <property type="entry name" value="RNA_pol_Rpb1_5"/>
</dbReference>
<dbReference type="SUPFAM" id="SSF64484">
    <property type="entry name" value="beta and beta-prime subunits of DNA dependent RNA-polymerase"/>
    <property type="match status" value="1"/>
</dbReference>
<dbReference type="AlphaFoldDB" id="X1E4G1"/>
<accession>X1E4G1</accession>
<dbReference type="GO" id="GO:0003677">
    <property type="term" value="F:DNA binding"/>
    <property type="evidence" value="ECO:0007669"/>
    <property type="project" value="InterPro"/>
</dbReference>
<name>X1E4G1_9ZZZZ</name>
<gene>
    <name evidence="2" type="ORF">S03H2_07975</name>
</gene>
<dbReference type="GO" id="GO:0003899">
    <property type="term" value="F:DNA-directed RNA polymerase activity"/>
    <property type="evidence" value="ECO:0007669"/>
    <property type="project" value="InterPro"/>
</dbReference>
<proteinExistence type="predicted"/>